<dbReference type="SUPFAM" id="SSF51338">
    <property type="entry name" value="Composite domain of metallo-dependent hydrolases"/>
    <property type="match status" value="1"/>
</dbReference>
<reference evidence="2 3" key="1">
    <citation type="submission" date="2016-11" db="EMBL/GenBank/DDBJ databases">
        <authorList>
            <person name="Jaros S."/>
            <person name="Januszkiewicz K."/>
            <person name="Wedrychowicz H."/>
        </authorList>
    </citation>
    <scope>NUCLEOTIDE SEQUENCE [LARGE SCALE GENOMIC DNA]</scope>
    <source>
        <strain evidence="2 3">CGMCC 4.2025</strain>
    </source>
</reference>
<protein>
    <submittedName>
        <fullName evidence="2">Imidazolonepropionase</fullName>
    </submittedName>
</protein>
<organism evidence="2 3">
    <name type="scientific">Actinacidiphila paucisporea</name>
    <dbReference type="NCBI Taxonomy" id="310782"/>
    <lineage>
        <taxon>Bacteria</taxon>
        <taxon>Bacillati</taxon>
        <taxon>Actinomycetota</taxon>
        <taxon>Actinomycetes</taxon>
        <taxon>Kitasatosporales</taxon>
        <taxon>Streptomycetaceae</taxon>
        <taxon>Actinacidiphila</taxon>
    </lineage>
</organism>
<proteinExistence type="predicted"/>
<dbReference type="RefSeq" id="WP_073501298.1">
    <property type="nucleotide sequence ID" value="NZ_FRBI01000020.1"/>
</dbReference>
<dbReference type="SMR" id="A0A1M7NV86"/>
<dbReference type="STRING" id="310782.SAMN05216499_1208"/>
<evidence type="ECO:0000313" key="2">
    <source>
        <dbReference type="EMBL" id="SHN08025.1"/>
    </source>
</evidence>
<dbReference type="AlphaFoldDB" id="A0A1M7NV86"/>
<dbReference type="PANTHER" id="PTHR43135:SF3">
    <property type="entry name" value="ALPHA-D-RIBOSE 1-METHYLPHOSPHONATE 5-TRIPHOSPHATE DIPHOSPHATASE"/>
    <property type="match status" value="1"/>
</dbReference>
<dbReference type="Gene3D" id="3.20.20.140">
    <property type="entry name" value="Metal-dependent hydrolases"/>
    <property type="match status" value="1"/>
</dbReference>
<gene>
    <name evidence="2" type="ORF">SAMN05216499_1208</name>
</gene>
<dbReference type="GO" id="GO:0016810">
    <property type="term" value="F:hydrolase activity, acting on carbon-nitrogen (but not peptide) bonds"/>
    <property type="evidence" value="ECO:0007669"/>
    <property type="project" value="InterPro"/>
</dbReference>
<dbReference type="OrthoDB" id="3514520at2"/>
<dbReference type="InterPro" id="IPR006680">
    <property type="entry name" value="Amidohydro-rel"/>
</dbReference>
<sequence>MTRRVLAAELVLPGGDQEAVPDGAVLVDGDTIADVGPRDAVIGRAPAGTPVQELGAATLLPGLIDCHVHLVFDASEDPLTAFLAADDAALLPAMVGRAARLLDAGVTTARDLGDRNGLVRKVRDAITAGDIPGPRLLSAGTPVTVTGGHCWFLGGEADGQDAVRAAVRRNLRDGADLTKIMVTGGTMTTTGPRPHQVQFTAAELAAAVEESARFGRRVAAHVHGTEGIEAALEAGADTLEHCTFASAVKGQPAHKHELIDRMAADGVFVCPTFSSTLDSVARERGADTIQPYLDLVRREYEAGVRLVAGTDAGVHLATFEGYAEGLLWYERAGLPVDAVLKMATSEAAAALGVSDRTGRIAPGLDADLLVVPGDLREDLRALRDPLLVLARGRVHVPPAAAERAVLRPQEKVAP</sequence>
<keyword evidence="3" id="KW-1185">Reference proteome</keyword>
<dbReference type="Gene3D" id="2.30.40.10">
    <property type="entry name" value="Urease, subunit C, domain 1"/>
    <property type="match status" value="1"/>
</dbReference>
<dbReference type="PANTHER" id="PTHR43135">
    <property type="entry name" value="ALPHA-D-RIBOSE 1-METHYLPHOSPHONATE 5-TRIPHOSPHATE DIPHOSPHATASE"/>
    <property type="match status" value="1"/>
</dbReference>
<evidence type="ECO:0000313" key="3">
    <source>
        <dbReference type="Proteomes" id="UP000184111"/>
    </source>
</evidence>
<feature type="domain" description="Amidohydrolase-related" evidence="1">
    <location>
        <begin position="58"/>
        <end position="379"/>
    </location>
</feature>
<dbReference type="InterPro" id="IPR011059">
    <property type="entry name" value="Metal-dep_hydrolase_composite"/>
</dbReference>
<dbReference type="InterPro" id="IPR032466">
    <property type="entry name" value="Metal_Hydrolase"/>
</dbReference>
<dbReference type="Proteomes" id="UP000184111">
    <property type="component" value="Unassembled WGS sequence"/>
</dbReference>
<dbReference type="InterPro" id="IPR051781">
    <property type="entry name" value="Metallo-dep_Hydrolase"/>
</dbReference>
<dbReference type="Pfam" id="PF01979">
    <property type="entry name" value="Amidohydro_1"/>
    <property type="match status" value="1"/>
</dbReference>
<evidence type="ECO:0000259" key="1">
    <source>
        <dbReference type="Pfam" id="PF01979"/>
    </source>
</evidence>
<dbReference type="EMBL" id="FRBI01000020">
    <property type="protein sequence ID" value="SHN08025.1"/>
    <property type="molecule type" value="Genomic_DNA"/>
</dbReference>
<dbReference type="SUPFAM" id="SSF51556">
    <property type="entry name" value="Metallo-dependent hydrolases"/>
    <property type="match status" value="1"/>
</dbReference>
<accession>A0A1M7NV86</accession>
<name>A0A1M7NV86_9ACTN</name>